<name>A0A166A5L5_EXIGL</name>
<dbReference type="SMART" id="SM00321">
    <property type="entry name" value="WSC"/>
    <property type="match status" value="3"/>
</dbReference>
<evidence type="ECO:0000256" key="3">
    <source>
        <dbReference type="ARBA" id="ARBA00022729"/>
    </source>
</evidence>
<dbReference type="PROSITE" id="PS51212">
    <property type="entry name" value="WSC"/>
    <property type="match status" value="3"/>
</dbReference>
<keyword evidence="6" id="KW-0325">Glycoprotein</keyword>
<feature type="domain" description="WSC" evidence="8">
    <location>
        <begin position="146"/>
        <end position="239"/>
    </location>
</feature>
<dbReference type="InterPro" id="IPR051836">
    <property type="entry name" value="Kremen_rcpt"/>
</dbReference>
<proteinExistence type="predicted"/>
<keyword evidence="5" id="KW-0472">Membrane</keyword>
<evidence type="ECO:0000256" key="4">
    <source>
        <dbReference type="ARBA" id="ARBA00022989"/>
    </source>
</evidence>
<evidence type="ECO:0000313" key="10">
    <source>
        <dbReference type="Proteomes" id="UP000077266"/>
    </source>
</evidence>
<dbReference type="GO" id="GO:0005886">
    <property type="term" value="C:plasma membrane"/>
    <property type="evidence" value="ECO:0007669"/>
    <property type="project" value="TreeGrafter"/>
</dbReference>
<evidence type="ECO:0000256" key="7">
    <source>
        <dbReference type="SAM" id="SignalP"/>
    </source>
</evidence>
<feature type="chain" id="PRO_5007870429" evidence="7">
    <location>
        <begin position="19"/>
        <end position="354"/>
    </location>
</feature>
<evidence type="ECO:0000313" key="9">
    <source>
        <dbReference type="EMBL" id="KZV88699.1"/>
    </source>
</evidence>
<keyword evidence="2" id="KW-0812">Transmembrane</keyword>
<organism evidence="9 10">
    <name type="scientific">Exidia glandulosa HHB12029</name>
    <dbReference type="NCBI Taxonomy" id="1314781"/>
    <lineage>
        <taxon>Eukaryota</taxon>
        <taxon>Fungi</taxon>
        <taxon>Dikarya</taxon>
        <taxon>Basidiomycota</taxon>
        <taxon>Agaricomycotina</taxon>
        <taxon>Agaricomycetes</taxon>
        <taxon>Auriculariales</taxon>
        <taxon>Exidiaceae</taxon>
        <taxon>Exidia</taxon>
    </lineage>
</organism>
<accession>A0A166A5L5</accession>
<dbReference type="Pfam" id="PF01822">
    <property type="entry name" value="WSC"/>
    <property type="match status" value="3"/>
</dbReference>
<evidence type="ECO:0000256" key="5">
    <source>
        <dbReference type="ARBA" id="ARBA00023136"/>
    </source>
</evidence>
<reference evidence="9 10" key="1">
    <citation type="journal article" date="2016" name="Mol. Biol. Evol.">
        <title>Comparative Genomics of Early-Diverging Mushroom-Forming Fungi Provides Insights into the Origins of Lignocellulose Decay Capabilities.</title>
        <authorList>
            <person name="Nagy L.G."/>
            <person name="Riley R."/>
            <person name="Tritt A."/>
            <person name="Adam C."/>
            <person name="Daum C."/>
            <person name="Floudas D."/>
            <person name="Sun H."/>
            <person name="Yadav J.S."/>
            <person name="Pangilinan J."/>
            <person name="Larsson K.H."/>
            <person name="Matsuura K."/>
            <person name="Barry K."/>
            <person name="Labutti K."/>
            <person name="Kuo R."/>
            <person name="Ohm R.A."/>
            <person name="Bhattacharya S.S."/>
            <person name="Shirouzu T."/>
            <person name="Yoshinaga Y."/>
            <person name="Martin F.M."/>
            <person name="Grigoriev I.V."/>
            <person name="Hibbett D.S."/>
        </authorList>
    </citation>
    <scope>NUCLEOTIDE SEQUENCE [LARGE SCALE GENOMIC DNA]</scope>
    <source>
        <strain evidence="9 10">HHB12029</strain>
    </source>
</reference>
<feature type="domain" description="WSC" evidence="8">
    <location>
        <begin position="39"/>
        <end position="133"/>
    </location>
</feature>
<gene>
    <name evidence="9" type="ORF">EXIGLDRAFT_678651</name>
</gene>
<keyword evidence="4" id="KW-1133">Transmembrane helix</keyword>
<evidence type="ECO:0000256" key="6">
    <source>
        <dbReference type="ARBA" id="ARBA00023180"/>
    </source>
</evidence>
<dbReference type="InterPro" id="IPR002889">
    <property type="entry name" value="WSC_carb-bd"/>
</dbReference>
<dbReference type="STRING" id="1314781.A0A166A5L5"/>
<dbReference type="Proteomes" id="UP000077266">
    <property type="component" value="Unassembled WGS sequence"/>
</dbReference>
<evidence type="ECO:0000256" key="1">
    <source>
        <dbReference type="ARBA" id="ARBA00004167"/>
    </source>
</evidence>
<dbReference type="OrthoDB" id="5985073at2759"/>
<dbReference type="InParanoid" id="A0A166A5L5"/>
<evidence type="ECO:0000256" key="2">
    <source>
        <dbReference type="ARBA" id="ARBA00022692"/>
    </source>
</evidence>
<protein>
    <submittedName>
        <fullName evidence="9">WSC-domain-containing protein</fullName>
    </submittedName>
</protein>
<dbReference type="AlphaFoldDB" id="A0A166A5L5"/>
<dbReference type="PANTHER" id="PTHR24269:SF16">
    <property type="entry name" value="PROTEIN SLG1"/>
    <property type="match status" value="1"/>
</dbReference>
<sequence>MRQFGALVALSIASNAWAAVSSQPGMPAPTATLVPATGGFNELGCFEESAAGTLSYLYEDNPKMNVKLCVDICDSSGFLYAGLEGGTQCHCGNIIKSGGLPAQIGACNVPCGGNKRQLCGGERGKRILLYKRKNFPPPAVVPKVRRWKSLGCWSDDPQTRALHHDGGGSDGMTVEDCVSTCNKAGLPLAGLEFGLQCFCGNAVLYNHLQISDAECKSPCGGDPTELCGGEGAMNLYQLGNTPFTKGAATIVKKHSAWTYLGCENDAHKITHSQSIDIEAMTVEKCLDACASAGFNVAGIQFGEECRCDNAVLPAGPKLPDSSCMLPCNGNANEYCGGPGTNLVYYLPSAKFSTK</sequence>
<dbReference type="PANTHER" id="PTHR24269">
    <property type="entry name" value="KREMEN PROTEIN"/>
    <property type="match status" value="1"/>
</dbReference>
<dbReference type="EMBL" id="KV426092">
    <property type="protein sequence ID" value="KZV88699.1"/>
    <property type="molecule type" value="Genomic_DNA"/>
</dbReference>
<comment type="subcellular location">
    <subcellularLocation>
        <location evidence="1">Membrane</location>
        <topology evidence="1">Single-pass membrane protein</topology>
    </subcellularLocation>
</comment>
<feature type="signal peptide" evidence="7">
    <location>
        <begin position="1"/>
        <end position="18"/>
    </location>
</feature>
<keyword evidence="3 7" id="KW-0732">Signal</keyword>
<evidence type="ECO:0000259" key="8">
    <source>
        <dbReference type="PROSITE" id="PS51212"/>
    </source>
</evidence>
<feature type="domain" description="WSC" evidence="8">
    <location>
        <begin position="256"/>
        <end position="347"/>
    </location>
</feature>
<keyword evidence="10" id="KW-1185">Reference proteome</keyword>